<dbReference type="InParanoid" id="A0A1E7FTM5"/>
<feature type="domain" description="Myb-like" evidence="1">
    <location>
        <begin position="1"/>
        <end position="51"/>
    </location>
</feature>
<gene>
    <name evidence="3" type="ORF">FRACYDRAFT_164838</name>
</gene>
<dbReference type="InterPro" id="IPR001005">
    <property type="entry name" value="SANT/Myb"/>
</dbReference>
<feature type="non-terminal residue" evidence="3">
    <location>
        <position position="1"/>
    </location>
</feature>
<evidence type="ECO:0000313" key="3">
    <source>
        <dbReference type="EMBL" id="OEU21499.1"/>
    </source>
</evidence>
<dbReference type="GO" id="GO:0045944">
    <property type="term" value="P:positive regulation of transcription by RNA polymerase II"/>
    <property type="evidence" value="ECO:0007669"/>
    <property type="project" value="TreeGrafter"/>
</dbReference>
<feature type="domain" description="HTH myb-type" evidence="2">
    <location>
        <begin position="74"/>
        <end position="98"/>
    </location>
</feature>
<evidence type="ECO:0008006" key="5">
    <source>
        <dbReference type="Google" id="ProtNLM"/>
    </source>
</evidence>
<dbReference type="EMBL" id="KV784354">
    <property type="protein sequence ID" value="OEU21499.1"/>
    <property type="molecule type" value="Genomic_DNA"/>
</dbReference>
<dbReference type="Proteomes" id="UP000095751">
    <property type="component" value="Unassembled WGS sequence"/>
</dbReference>
<dbReference type="GO" id="GO:0000978">
    <property type="term" value="F:RNA polymerase II cis-regulatory region sequence-specific DNA binding"/>
    <property type="evidence" value="ECO:0007669"/>
    <property type="project" value="TreeGrafter"/>
</dbReference>
<dbReference type="Gene3D" id="1.10.10.60">
    <property type="entry name" value="Homeodomain-like"/>
    <property type="match status" value="2"/>
</dbReference>
<dbReference type="GO" id="GO:0005634">
    <property type="term" value="C:nucleus"/>
    <property type="evidence" value="ECO:0007669"/>
    <property type="project" value="TreeGrafter"/>
</dbReference>
<evidence type="ECO:0000313" key="4">
    <source>
        <dbReference type="Proteomes" id="UP000095751"/>
    </source>
</evidence>
<dbReference type="Pfam" id="PF13921">
    <property type="entry name" value="Myb_DNA-bind_6"/>
    <property type="match status" value="1"/>
</dbReference>
<dbReference type="KEGG" id="fcy:FRACYDRAFT_164838"/>
<reference evidence="3 4" key="1">
    <citation type="submission" date="2016-09" db="EMBL/GenBank/DDBJ databases">
        <title>Extensive genetic diversity and differential bi-allelic expression allows diatom success in the polar Southern Ocean.</title>
        <authorList>
            <consortium name="DOE Joint Genome Institute"/>
            <person name="Mock T."/>
            <person name="Otillar R.P."/>
            <person name="Strauss J."/>
            <person name="Dupont C."/>
            <person name="Frickenhaus S."/>
            <person name="Maumus F."/>
            <person name="Mcmullan M."/>
            <person name="Sanges R."/>
            <person name="Schmutz J."/>
            <person name="Toseland A."/>
            <person name="Valas R."/>
            <person name="Veluchamy A."/>
            <person name="Ward B.J."/>
            <person name="Allen A."/>
            <person name="Barry K."/>
            <person name="Falciatore A."/>
            <person name="Ferrante M."/>
            <person name="Fortunato A.E."/>
            <person name="Gloeckner G."/>
            <person name="Gruber A."/>
            <person name="Hipkin R."/>
            <person name="Janech M."/>
            <person name="Kroth P."/>
            <person name="Leese F."/>
            <person name="Lindquist E."/>
            <person name="Lyon B.R."/>
            <person name="Martin J."/>
            <person name="Mayer C."/>
            <person name="Parker M."/>
            <person name="Quesneville H."/>
            <person name="Raymond J."/>
            <person name="Uhlig C."/>
            <person name="Valentin K.U."/>
            <person name="Worden A.Z."/>
            <person name="Armbrust E.V."/>
            <person name="Bowler C."/>
            <person name="Green B."/>
            <person name="Moulton V."/>
            <person name="Van Oosterhout C."/>
            <person name="Grigoriev I."/>
        </authorList>
    </citation>
    <scope>NUCLEOTIDE SEQUENCE [LARGE SCALE GENOMIC DNA]</scope>
    <source>
        <strain evidence="3 4">CCMP1102</strain>
    </source>
</reference>
<dbReference type="InterPro" id="IPR017930">
    <property type="entry name" value="Myb_dom"/>
</dbReference>
<dbReference type="SMART" id="SM00717">
    <property type="entry name" value="SANT"/>
    <property type="match status" value="1"/>
</dbReference>
<dbReference type="AlphaFoldDB" id="A0A1E7FTM5"/>
<dbReference type="GO" id="GO:0000981">
    <property type="term" value="F:DNA-binding transcription factor activity, RNA polymerase II-specific"/>
    <property type="evidence" value="ECO:0007669"/>
    <property type="project" value="TreeGrafter"/>
</dbReference>
<dbReference type="PANTHER" id="PTHR45614:SF25">
    <property type="entry name" value="MYB PROTEIN"/>
    <property type="match status" value="1"/>
</dbReference>
<protein>
    <recommendedName>
        <fullName evidence="5">Myb-like domain-containing protein</fullName>
    </recommendedName>
</protein>
<proteinExistence type="predicted"/>
<dbReference type="Pfam" id="PF00249">
    <property type="entry name" value="Myb_DNA-binding"/>
    <property type="match status" value="1"/>
</dbReference>
<sequence length="98" mass="12012">KQLWETSEDQKLIRLVQKSDGERTKEVFVNIARQLEGRNWRQCRYRWYYIKKDIRGITVTSSNKPWDIKKLNDYGTEWTEIAKYMPGREEDAIKKRWN</sequence>
<dbReference type="InterPro" id="IPR009057">
    <property type="entry name" value="Homeodomain-like_sf"/>
</dbReference>
<dbReference type="CDD" id="cd00167">
    <property type="entry name" value="SANT"/>
    <property type="match status" value="1"/>
</dbReference>
<feature type="non-terminal residue" evidence="3">
    <location>
        <position position="98"/>
    </location>
</feature>
<dbReference type="PROSITE" id="PS50090">
    <property type="entry name" value="MYB_LIKE"/>
    <property type="match status" value="2"/>
</dbReference>
<evidence type="ECO:0000259" key="2">
    <source>
        <dbReference type="PROSITE" id="PS51294"/>
    </source>
</evidence>
<dbReference type="PANTHER" id="PTHR45614">
    <property type="entry name" value="MYB PROTEIN-RELATED"/>
    <property type="match status" value="1"/>
</dbReference>
<feature type="domain" description="HTH myb-type" evidence="2">
    <location>
        <begin position="1"/>
        <end position="54"/>
    </location>
</feature>
<evidence type="ECO:0000259" key="1">
    <source>
        <dbReference type="PROSITE" id="PS50090"/>
    </source>
</evidence>
<accession>A0A1E7FTM5</accession>
<feature type="domain" description="Myb-like" evidence="1">
    <location>
        <begin position="68"/>
        <end position="98"/>
    </location>
</feature>
<dbReference type="SUPFAM" id="SSF46689">
    <property type="entry name" value="Homeodomain-like"/>
    <property type="match status" value="1"/>
</dbReference>
<keyword evidence="4" id="KW-1185">Reference proteome</keyword>
<dbReference type="OrthoDB" id="2143914at2759"/>
<dbReference type="GO" id="GO:0000278">
    <property type="term" value="P:mitotic cell cycle"/>
    <property type="evidence" value="ECO:0007669"/>
    <property type="project" value="TreeGrafter"/>
</dbReference>
<dbReference type="InterPro" id="IPR050560">
    <property type="entry name" value="MYB_TF"/>
</dbReference>
<organism evidence="3 4">
    <name type="scientific">Fragilariopsis cylindrus CCMP1102</name>
    <dbReference type="NCBI Taxonomy" id="635003"/>
    <lineage>
        <taxon>Eukaryota</taxon>
        <taxon>Sar</taxon>
        <taxon>Stramenopiles</taxon>
        <taxon>Ochrophyta</taxon>
        <taxon>Bacillariophyta</taxon>
        <taxon>Bacillariophyceae</taxon>
        <taxon>Bacillariophycidae</taxon>
        <taxon>Bacillariales</taxon>
        <taxon>Bacillariaceae</taxon>
        <taxon>Fragilariopsis</taxon>
    </lineage>
</organism>
<name>A0A1E7FTM5_9STRA</name>
<dbReference type="PROSITE" id="PS51294">
    <property type="entry name" value="HTH_MYB"/>
    <property type="match status" value="2"/>
</dbReference>